<dbReference type="EMBL" id="JASAOK010000002">
    <property type="protein sequence ID" value="KAK6225502.1"/>
    <property type="molecule type" value="Genomic_DNA"/>
</dbReference>
<name>A0AAV9TSC5_9PEZI</name>
<protein>
    <submittedName>
        <fullName evidence="2">Uncharacterized protein</fullName>
    </submittedName>
</protein>
<evidence type="ECO:0000313" key="2">
    <source>
        <dbReference type="EMBL" id="KAK6225502.1"/>
    </source>
</evidence>
<accession>A0AAV9TSC5</accession>
<dbReference type="Proteomes" id="UP001327957">
    <property type="component" value="Unassembled WGS sequence"/>
</dbReference>
<organism evidence="2 3">
    <name type="scientific">Colletotrichum tabaci</name>
    <dbReference type="NCBI Taxonomy" id="1209068"/>
    <lineage>
        <taxon>Eukaryota</taxon>
        <taxon>Fungi</taxon>
        <taxon>Dikarya</taxon>
        <taxon>Ascomycota</taxon>
        <taxon>Pezizomycotina</taxon>
        <taxon>Sordariomycetes</taxon>
        <taxon>Hypocreomycetidae</taxon>
        <taxon>Glomerellales</taxon>
        <taxon>Glomerellaceae</taxon>
        <taxon>Colletotrichum</taxon>
        <taxon>Colletotrichum destructivum species complex</taxon>
    </lineage>
</organism>
<reference evidence="2 3" key="1">
    <citation type="submission" date="2023-04" db="EMBL/GenBank/DDBJ databases">
        <title>Colletotrichum tabacum stain YC1 causing leaf anthracnose on Nicotiana tabacum(L.) cv.</title>
        <authorList>
            <person name="Ji Z."/>
            <person name="Wang M."/>
            <person name="Zhang J."/>
            <person name="Wang N."/>
            <person name="Zhou Z."/>
        </authorList>
    </citation>
    <scope>NUCLEOTIDE SEQUENCE [LARGE SCALE GENOMIC DNA]</scope>
    <source>
        <strain evidence="2 3">YC1</strain>
    </source>
</reference>
<proteinExistence type="predicted"/>
<dbReference type="AlphaFoldDB" id="A0AAV9TSC5"/>
<gene>
    <name evidence="2" type="ORF">QIS74_01549</name>
</gene>
<evidence type="ECO:0000256" key="1">
    <source>
        <dbReference type="SAM" id="MobiDB-lite"/>
    </source>
</evidence>
<comment type="caution">
    <text evidence="2">The sequence shown here is derived from an EMBL/GenBank/DDBJ whole genome shotgun (WGS) entry which is preliminary data.</text>
</comment>
<evidence type="ECO:0000313" key="3">
    <source>
        <dbReference type="Proteomes" id="UP001327957"/>
    </source>
</evidence>
<sequence>MSSESAIAKYVRPNAGNHDSSMGDPEVAEWTVTLVSSGVQAHDNVPVAFIRPANVVAVAYSPKTADACAAPDIASASPWHPDATAELMIASKMVELAEQKQEWEAPRPASPHPDLMSPTISASGDAAHPGRPEYSGTRSMRICWHRAARANGSAKNSRVIVVAL</sequence>
<feature type="region of interest" description="Disordered" evidence="1">
    <location>
        <begin position="98"/>
        <end position="136"/>
    </location>
</feature>
<feature type="region of interest" description="Disordered" evidence="1">
    <location>
        <begin position="1"/>
        <end position="23"/>
    </location>
</feature>
<keyword evidence="3" id="KW-1185">Reference proteome</keyword>